<feature type="transmembrane region" description="Helical" evidence="2">
    <location>
        <begin position="63"/>
        <end position="84"/>
    </location>
</feature>
<dbReference type="EMBL" id="CP060634">
    <property type="protein sequence ID" value="QNM05614.1"/>
    <property type="molecule type" value="Genomic_DNA"/>
</dbReference>
<keyword evidence="2" id="KW-0472">Membrane</keyword>
<dbReference type="PANTHER" id="PTHR40038:SF1">
    <property type="entry name" value="MEMBRANE-ASSOCIATED PROTEIN TCAA"/>
    <property type="match status" value="1"/>
</dbReference>
<accession>A0A7G9G482</accession>
<reference evidence="4 5" key="1">
    <citation type="submission" date="2020-08" db="EMBL/GenBank/DDBJ databases">
        <authorList>
            <person name="Liu C."/>
            <person name="Sun Q."/>
        </authorList>
    </citation>
    <scope>NUCLEOTIDE SEQUENCE [LARGE SCALE GENOMIC DNA]</scope>
    <source>
        <strain evidence="4 5">NSJ-38</strain>
    </source>
</reference>
<dbReference type="InterPro" id="IPR026870">
    <property type="entry name" value="Zinc_ribbon_dom"/>
</dbReference>
<dbReference type="Pfam" id="PF13240">
    <property type="entry name" value="Zn_Ribbon_1"/>
    <property type="match status" value="1"/>
</dbReference>
<feature type="region of interest" description="Disordered" evidence="1">
    <location>
        <begin position="28"/>
        <end position="54"/>
    </location>
</feature>
<dbReference type="PANTHER" id="PTHR40038">
    <property type="entry name" value="MEMBRANE-ASSOCIATED PROTEIN TCAA"/>
    <property type="match status" value="1"/>
</dbReference>
<keyword evidence="5" id="KW-1185">Reference proteome</keyword>
<gene>
    <name evidence="4" type="ORF">H9Q78_00065</name>
</gene>
<keyword evidence="2" id="KW-1133">Transmembrane helix</keyword>
<evidence type="ECO:0000313" key="4">
    <source>
        <dbReference type="EMBL" id="QNM05614.1"/>
    </source>
</evidence>
<dbReference type="RefSeq" id="WP_249302762.1">
    <property type="nucleotide sequence ID" value="NZ_CP060634.1"/>
</dbReference>
<proteinExistence type="predicted"/>
<organism evidence="4 5">
    <name type="scientific">Qiania dongpingensis</name>
    <dbReference type="NCBI Taxonomy" id="2763669"/>
    <lineage>
        <taxon>Bacteria</taxon>
        <taxon>Bacillati</taxon>
        <taxon>Bacillota</taxon>
        <taxon>Clostridia</taxon>
        <taxon>Lachnospirales</taxon>
        <taxon>Lachnospiraceae</taxon>
        <taxon>Qiania</taxon>
    </lineage>
</organism>
<feature type="domain" description="YARHG" evidence="3">
    <location>
        <begin position="157"/>
        <end position="245"/>
    </location>
</feature>
<feature type="compositionally biased region" description="Basic and acidic residues" evidence="1">
    <location>
        <begin position="110"/>
        <end position="121"/>
    </location>
</feature>
<dbReference type="Pfam" id="PF13308">
    <property type="entry name" value="YARHG"/>
    <property type="match status" value="1"/>
</dbReference>
<keyword evidence="2" id="KW-0812">Transmembrane</keyword>
<protein>
    <submittedName>
        <fullName evidence="4">YARHG domain-containing protein</fullName>
    </submittedName>
</protein>
<evidence type="ECO:0000256" key="2">
    <source>
        <dbReference type="SAM" id="Phobius"/>
    </source>
</evidence>
<evidence type="ECO:0000259" key="3">
    <source>
        <dbReference type="SMART" id="SM01324"/>
    </source>
</evidence>
<dbReference type="Gene3D" id="1.20.58.1690">
    <property type="match status" value="1"/>
</dbReference>
<dbReference type="Proteomes" id="UP000515823">
    <property type="component" value="Chromosome"/>
</dbReference>
<dbReference type="SMART" id="SM01324">
    <property type="entry name" value="YARHG"/>
    <property type="match status" value="1"/>
</dbReference>
<dbReference type="AlphaFoldDB" id="A0A7G9G482"/>
<dbReference type="InterPro" id="IPR038434">
    <property type="entry name" value="YARHG_sf"/>
</dbReference>
<sequence length="249" mass="27082">MYCEECGKQIPDDSRFCDGCGAKVRPVERQDDPLPQDWQDPYRGGQSAYDMPENEKKGRGTTILIAVLGVVAVVLIGVLIFLGVKVFGGKNGGNVEIAGAETTSEASMEGGKEESKKETRTSESPAESSVTAVPTAPSTSPATTAPVTTAAATAAESEYVLPGSDSSYLTEADLAGLTKEQLRIARNEIYARHGRKFKDASLNEYFMSKSWYTPLYEPNQFENLGDSVFNDYEVANRKLIADYEKKMGY</sequence>
<evidence type="ECO:0000256" key="1">
    <source>
        <dbReference type="SAM" id="MobiDB-lite"/>
    </source>
</evidence>
<feature type="compositionally biased region" description="Low complexity" evidence="1">
    <location>
        <begin position="122"/>
        <end position="149"/>
    </location>
</feature>
<evidence type="ECO:0000313" key="5">
    <source>
        <dbReference type="Proteomes" id="UP000515823"/>
    </source>
</evidence>
<dbReference type="InterPro" id="IPR025582">
    <property type="entry name" value="YARHG_dom"/>
</dbReference>
<dbReference type="KEGG" id="qdo:H9Q78_00065"/>
<feature type="region of interest" description="Disordered" evidence="1">
    <location>
        <begin position="100"/>
        <end position="149"/>
    </location>
</feature>
<name>A0A7G9G482_9FIRM</name>